<proteinExistence type="predicted"/>
<comment type="caution">
    <text evidence="2">The sequence shown here is derived from an EMBL/GenBank/DDBJ whole genome shotgun (WGS) entry which is preliminary data.</text>
</comment>
<dbReference type="Proteomes" id="UP001203423">
    <property type="component" value="Unassembled WGS sequence"/>
</dbReference>
<protein>
    <recommendedName>
        <fullName evidence="4">Bacteriocin</fullName>
    </recommendedName>
</protein>
<feature type="transmembrane region" description="Helical" evidence="1">
    <location>
        <begin position="20"/>
        <end position="47"/>
    </location>
</feature>
<gene>
    <name evidence="2" type="ORF">L2764_02520</name>
</gene>
<dbReference type="RefSeq" id="WP_248938671.1">
    <property type="nucleotide sequence ID" value="NZ_JAKIKS010000005.1"/>
</dbReference>
<keyword evidence="1" id="KW-0812">Transmembrane</keyword>
<keyword evidence="1" id="KW-0472">Membrane</keyword>
<keyword evidence="3" id="KW-1185">Reference proteome</keyword>
<reference evidence="2 3" key="1">
    <citation type="submission" date="2022-01" db="EMBL/GenBank/DDBJ databases">
        <title>Whole genome-based taxonomy of the Shewanellaceae.</title>
        <authorList>
            <person name="Martin-Rodriguez A.J."/>
        </authorList>
    </citation>
    <scope>NUCLEOTIDE SEQUENCE [LARGE SCALE GENOMIC DNA]</scope>
    <source>
        <strain evidence="2 3">DSM 17177</strain>
    </source>
</reference>
<feature type="transmembrane region" description="Helical" evidence="1">
    <location>
        <begin position="54"/>
        <end position="76"/>
    </location>
</feature>
<evidence type="ECO:0000313" key="3">
    <source>
        <dbReference type="Proteomes" id="UP001203423"/>
    </source>
</evidence>
<evidence type="ECO:0000256" key="1">
    <source>
        <dbReference type="SAM" id="Phobius"/>
    </source>
</evidence>
<accession>A0ABT0L6S0</accession>
<name>A0ABT0L6S0_9GAMM</name>
<dbReference type="EMBL" id="JAKIKS010000005">
    <property type="protein sequence ID" value="MCL1123383.1"/>
    <property type="molecule type" value="Genomic_DNA"/>
</dbReference>
<evidence type="ECO:0000313" key="2">
    <source>
        <dbReference type="EMBL" id="MCL1123383.1"/>
    </source>
</evidence>
<organism evidence="2 3">
    <name type="scientific">Shewanella surugensis</name>
    <dbReference type="NCBI Taxonomy" id="212020"/>
    <lineage>
        <taxon>Bacteria</taxon>
        <taxon>Pseudomonadati</taxon>
        <taxon>Pseudomonadota</taxon>
        <taxon>Gammaproteobacteria</taxon>
        <taxon>Alteromonadales</taxon>
        <taxon>Shewanellaceae</taxon>
        <taxon>Shewanella</taxon>
    </lineage>
</organism>
<sequence length="85" mass="8225">MNLLTMSEIGQVSGGWTANYVGYALGAATGICGLVGGTNSGFVLAAFGVSTGTIVAGVAAGTIVAYGIGYAVGYGVSSAVEYAYS</sequence>
<keyword evidence="1" id="KW-1133">Transmembrane helix</keyword>
<evidence type="ECO:0008006" key="4">
    <source>
        <dbReference type="Google" id="ProtNLM"/>
    </source>
</evidence>